<dbReference type="RefSeq" id="WP_405339710.1">
    <property type="nucleotide sequence ID" value="NZ_JBANFI010000005.1"/>
</dbReference>
<gene>
    <name evidence="3" type="ORF">V6U78_09265</name>
</gene>
<evidence type="ECO:0000313" key="3">
    <source>
        <dbReference type="EMBL" id="MFK7161223.1"/>
    </source>
</evidence>
<comment type="caution">
    <text evidence="3">The sequence shown here is derived from an EMBL/GenBank/DDBJ whole genome shotgun (WGS) entry which is preliminary data.</text>
</comment>
<protein>
    <submittedName>
        <fullName evidence="3">Uncharacterized protein</fullName>
    </submittedName>
</protein>
<sequence>MTLQQQHTHLIDYSASGSRSLMQRPARARDQTARLASLGQADSSPVGLLFLGALICACLALFSQGWVAWVFAGSTSLLLIALLLEKRRHDQQQIDFIPDPPPNAQNKPAEQTNEPQI</sequence>
<reference evidence="3 4" key="1">
    <citation type="submission" date="2024-02" db="EMBL/GenBank/DDBJ databases">
        <title>Marinospirillum sp. MEB 164 isolated from Lonar lake sediment.</title>
        <authorList>
            <person name="Joshi A."/>
            <person name="Thite S."/>
        </authorList>
    </citation>
    <scope>NUCLEOTIDE SEQUENCE [LARGE SCALE GENOMIC DNA]</scope>
    <source>
        <strain evidence="3 4">MEB164</strain>
    </source>
</reference>
<feature type="region of interest" description="Disordered" evidence="1">
    <location>
        <begin position="93"/>
        <end position="117"/>
    </location>
</feature>
<accession>A0ABW8Q020</accession>
<keyword evidence="2" id="KW-1133">Transmembrane helix</keyword>
<dbReference type="EMBL" id="JBANFI010000005">
    <property type="protein sequence ID" value="MFK7161223.1"/>
    <property type="molecule type" value="Genomic_DNA"/>
</dbReference>
<keyword evidence="2" id="KW-0472">Membrane</keyword>
<dbReference type="Proteomes" id="UP001621714">
    <property type="component" value="Unassembled WGS sequence"/>
</dbReference>
<organism evidence="3 4">
    <name type="scientific">Marinospirillum alkalitolerans</name>
    <dbReference type="NCBI Taxonomy" id="3123374"/>
    <lineage>
        <taxon>Bacteria</taxon>
        <taxon>Pseudomonadati</taxon>
        <taxon>Pseudomonadota</taxon>
        <taxon>Gammaproteobacteria</taxon>
        <taxon>Oceanospirillales</taxon>
        <taxon>Oceanospirillaceae</taxon>
        <taxon>Marinospirillum</taxon>
    </lineage>
</organism>
<feature type="compositionally biased region" description="Polar residues" evidence="1">
    <location>
        <begin position="104"/>
        <end position="117"/>
    </location>
</feature>
<keyword evidence="4" id="KW-1185">Reference proteome</keyword>
<evidence type="ECO:0000256" key="1">
    <source>
        <dbReference type="SAM" id="MobiDB-lite"/>
    </source>
</evidence>
<name>A0ABW8Q020_9GAMM</name>
<proteinExistence type="predicted"/>
<evidence type="ECO:0000313" key="4">
    <source>
        <dbReference type="Proteomes" id="UP001621714"/>
    </source>
</evidence>
<evidence type="ECO:0000256" key="2">
    <source>
        <dbReference type="SAM" id="Phobius"/>
    </source>
</evidence>
<keyword evidence="2" id="KW-0812">Transmembrane</keyword>
<feature type="transmembrane region" description="Helical" evidence="2">
    <location>
        <begin position="44"/>
        <end position="62"/>
    </location>
</feature>
<feature type="transmembrane region" description="Helical" evidence="2">
    <location>
        <begin position="68"/>
        <end position="84"/>
    </location>
</feature>